<proteinExistence type="inferred from homology"/>
<comment type="similarity">
    <text evidence="7">Belongs to the binding-protein-dependent transport system permease family.</text>
</comment>
<dbReference type="CDD" id="cd06261">
    <property type="entry name" value="TM_PBP2"/>
    <property type="match status" value="1"/>
</dbReference>
<evidence type="ECO:0000256" key="3">
    <source>
        <dbReference type="ARBA" id="ARBA00022475"/>
    </source>
</evidence>
<comment type="subcellular location">
    <subcellularLocation>
        <location evidence="1 7">Cell membrane</location>
        <topology evidence="1 7">Multi-pass membrane protein</topology>
    </subcellularLocation>
</comment>
<evidence type="ECO:0000256" key="5">
    <source>
        <dbReference type="ARBA" id="ARBA00022989"/>
    </source>
</evidence>
<feature type="transmembrane region" description="Helical" evidence="7">
    <location>
        <begin position="242"/>
        <end position="267"/>
    </location>
</feature>
<feature type="transmembrane region" description="Helical" evidence="7">
    <location>
        <begin position="287"/>
        <end position="311"/>
    </location>
</feature>
<dbReference type="PANTHER" id="PTHR43386:SF1">
    <property type="entry name" value="D,D-DIPEPTIDE TRANSPORT SYSTEM PERMEASE PROTEIN DDPC-RELATED"/>
    <property type="match status" value="1"/>
</dbReference>
<keyword evidence="6 7" id="KW-0472">Membrane</keyword>
<gene>
    <name evidence="10" type="ORF">ACFPWU_01490</name>
</gene>
<evidence type="ECO:0000313" key="10">
    <source>
        <dbReference type="EMBL" id="MFC6152336.1"/>
    </source>
</evidence>
<comment type="caution">
    <text evidence="10">The sequence shown here is derived from an EMBL/GenBank/DDBJ whole genome shotgun (WGS) entry which is preliminary data.</text>
</comment>
<dbReference type="InterPro" id="IPR025966">
    <property type="entry name" value="OppC_N"/>
</dbReference>
<feature type="transmembrane region" description="Helical" evidence="7">
    <location>
        <begin position="181"/>
        <end position="203"/>
    </location>
</feature>
<keyword evidence="2 7" id="KW-0813">Transport</keyword>
<dbReference type="Gene3D" id="1.10.3720.10">
    <property type="entry name" value="MetI-like"/>
    <property type="match status" value="1"/>
</dbReference>
<feature type="domain" description="ABC transmembrane type-1" evidence="9">
    <location>
        <begin position="109"/>
        <end position="311"/>
    </location>
</feature>
<reference evidence="11" key="1">
    <citation type="journal article" date="2019" name="Int. J. Syst. Evol. Microbiol.">
        <title>The Global Catalogue of Microorganisms (GCM) 10K type strain sequencing project: providing services to taxonomists for standard genome sequencing and annotation.</title>
        <authorList>
            <consortium name="The Broad Institute Genomics Platform"/>
            <consortium name="The Broad Institute Genome Sequencing Center for Infectious Disease"/>
            <person name="Wu L."/>
            <person name="Ma J."/>
        </authorList>
    </citation>
    <scope>NUCLEOTIDE SEQUENCE [LARGE SCALE GENOMIC DNA]</scope>
    <source>
        <strain evidence="11">DFY28</strain>
    </source>
</reference>
<dbReference type="EMBL" id="JBHSQI010000001">
    <property type="protein sequence ID" value="MFC6152336.1"/>
    <property type="molecule type" value="Genomic_DNA"/>
</dbReference>
<dbReference type="Proteomes" id="UP001596098">
    <property type="component" value="Unassembled WGS sequence"/>
</dbReference>
<evidence type="ECO:0000256" key="1">
    <source>
        <dbReference type="ARBA" id="ARBA00004651"/>
    </source>
</evidence>
<accession>A0ABW1QS74</accession>
<protein>
    <submittedName>
        <fullName evidence="10">ABC transporter permease</fullName>
    </submittedName>
</protein>
<evidence type="ECO:0000256" key="2">
    <source>
        <dbReference type="ARBA" id="ARBA00022448"/>
    </source>
</evidence>
<dbReference type="InterPro" id="IPR000515">
    <property type="entry name" value="MetI-like"/>
</dbReference>
<dbReference type="RefSeq" id="WP_128220531.1">
    <property type="nucleotide sequence ID" value="NZ_CP034929.1"/>
</dbReference>
<dbReference type="SUPFAM" id="SSF161098">
    <property type="entry name" value="MetI-like"/>
    <property type="match status" value="1"/>
</dbReference>
<dbReference type="PANTHER" id="PTHR43386">
    <property type="entry name" value="OLIGOPEPTIDE TRANSPORT SYSTEM PERMEASE PROTEIN APPC"/>
    <property type="match status" value="1"/>
</dbReference>
<keyword evidence="11" id="KW-1185">Reference proteome</keyword>
<keyword evidence="4 7" id="KW-0812">Transmembrane</keyword>
<keyword evidence="5 7" id="KW-1133">Transmembrane helix</keyword>
<feature type="transmembrane region" description="Helical" evidence="7">
    <location>
        <begin position="145"/>
        <end position="169"/>
    </location>
</feature>
<sequence length="337" mass="35710">MSSTTPTPSPTPSPTATSSSSSTHVATAPAIPTPVDEVGLLRRLASRKLSLVCMIGVALFLLLAVFGPMLAPYDYTELGDESLAAPSAEHWMGTDSVGRDVFSRFLHGSRISILVGFIAVVFALVIGSLLGMLAGMKSGKWRDSVIMRLMDVILAFPLLVLVPVITGILGQRDISVGPLRIGPSVLVAMAIGIVLIPVFARIARASVLAEMREEYVTAVKSFGGRNSDILFRNLLPNISAPLVVQGAFGLAMAVGVEASVSFLGLGVQPPGASWGTLLADARQYVTLGAWWLVLFPSIAIALFVLVFNLLGDQLRDELDPRAKSTKKKSATKKGDEK</sequence>
<evidence type="ECO:0000313" key="11">
    <source>
        <dbReference type="Proteomes" id="UP001596098"/>
    </source>
</evidence>
<feature type="transmembrane region" description="Helical" evidence="7">
    <location>
        <begin position="49"/>
        <end position="71"/>
    </location>
</feature>
<evidence type="ECO:0000256" key="8">
    <source>
        <dbReference type="SAM" id="MobiDB-lite"/>
    </source>
</evidence>
<name>A0ABW1QS74_9ACTN</name>
<dbReference type="Pfam" id="PF00528">
    <property type="entry name" value="BPD_transp_1"/>
    <property type="match status" value="1"/>
</dbReference>
<evidence type="ECO:0000259" key="9">
    <source>
        <dbReference type="PROSITE" id="PS50928"/>
    </source>
</evidence>
<keyword evidence="3" id="KW-1003">Cell membrane</keyword>
<feature type="region of interest" description="Disordered" evidence="8">
    <location>
        <begin position="1"/>
        <end position="27"/>
    </location>
</feature>
<dbReference type="PROSITE" id="PS50928">
    <property type="entry name" value="ABC_TM1"/>
    <property type="match status" value="1"/>
</dbReference>
<dbReference type="InterPro" id="IPR035906">
    <property type="entry name" value="MetI-like_sf"/>
</dbReference>
<evidence type="ECO:0000256" key="7">
    <source>
        <dbReference type="RuleBase" id="RU363032"/>
    </source>
</evidence>
<evidence type="ECO:0000256" key="6">
    <source>
        <dbReference type="ARBA" id="ARBA00023136"/>
    </source>
</evidence>
<feature type="transmembrane region" description="Helical" evidence="7">
    <location>
        <begin position="111"/>
        <end position="133"/>
    </location>
</feature>
<feature type="compositionally biased region" description="Low complexity" evidence="8">
    <location>
        <begin position="14"/>
        <end position="27"/>
    </location>
</feature>
<organism evidence="10 11">
    <name type="scientific">Nocardioides yefusunii</name>
    <dbReference type="NCBI Taxonomy" id="2500546"/>
    <lineage>
        <taxon>Bacteria</taxon>
        <taxon>Bacillati</taxon>
        <taxon>Actinomycetota</taxon>
        <taxon>Actinomycetes</taxon>
        <taxon>Propionibacteriales</taxon>
        <taxon>Nocardioidaceae</taxon>
        <taxon>Nocardioides</taxon>
    </lineage>
</organism>
<dbReference type="Pfam" id="PF12911">
    <property type="entry name" value="OppC_N"/>
    <property type="match status" value="1"/>
</dbReference>
<evidence type="ECO:0000256" key="4">
    <source>
        <dbReference type="ARBA" id="ARBA00022692"/>
    </source>
</evidence>
<dbReference type="InterPro" id="IPR050366">
    <property type="entry name" value="BP-dependent_transpt_permease"/>
</dbReference>